<dbReference type="GO" id="GO:0004674">
    <property type="term" value="F:protein serine/threonine kinase activity"/>
    <property type="evidence" value="ECO:0007669"/>
    <property type="project" value="TreeGrafter"/>
</dbReference>
<dbReference type="Proteomes" id="UP000266673">
    <property type="component" value="Unassembled WGS sequence"/>
</dbReference>
<keyword evidence="2" id="KW-0808">Transferase</keyword>
<accession>A0A397VPL1</accession>
<dbReference type="OrthoDB" id="6718656at2759"/>
<protein>
    <submittedName>
        <fullName evidence="2">Kinase-like domain-containing protein</fullName>
    </submittedName>
</protein>
<dbReference type="SUPFAM" id="SSF56112">
    <property type="entry name" value="Protein kinase-like (PK-like)"/>
    <property type="match status" value="1"/>
</dbReference>
<dbReference type="PROSITE" id="PS50011">
    <property type="entry name" value="PROTEIN_KINASE_DOM"/>
    <property type="match status" value="1"/>
</dbReference>
<keyword evidence="3" id="KW-1185">Reference proteome</keyword>
<keyword evidence="2" id="KW-0418">Kinase</keyword>
<dbReference type="PANTHER" id="PTHR44329">
    <property type="entry name" value="SERINE/THREONINE-PROTEIN KINASE TNNI3K-RELATED"/>
    <property type="match status" value="1"/>
</dbReference>
<dbReference type="EMBL" id="QKWP01000338">
    <property type="protein sequence ID" value="RIB21853.1"/>
    <property type="molecule type" value="Genomic_DNA"/>
</dbReference>
<comment type="caution">
    <text evidence="2">The sequence shown here is derived from an EMBL/GenBank/DDBJ whole genome shotgun (WGS) entry which is preliminary data.</text>
</comment>
<dbReference type="Pfam" id="PF07714">
    <property type="entry name" value="PK_Tyr_Ser-Thr"/>
    <property type="match status" value="1"/>
</dbReference>
<dbReference type="GO" id="GO:0005524">
    <property type="term" value="F:ATP binding"/>
    <property type="evidence" value="ECO:0007669"/>
    <property type="project" value="InterPro"/>
</dbReference>
<dbReference type="InterPro" id="IPR001245">
    <property type="entry name" value="Ser-Thr/Tyr_kinase_cat_dom"/>
</dbReference>
<organism evidence="2 3">
    <name type="scientific">Gigaspora rosea</name>
    <dbReference type="NCBI Taxonomy" id="44941"/>
    <lineage>
        <taxon>Eukaryota</taxon>
        <taxon>Fungi</taxon>
        <taxon>Fungi incertae sedis</taxon>
        <taxon>Mucoromycota</taxon>
        <taxon>Glomeromycotina</taxon>
        <taxon>Glomeromycetes</taxon>
        <taxon>Diversisporales</taxon>
        <taxon>Gigasporaceae</taxon>
        <taxon>Gigaspora</taxon>
    </lineage>
</organism>
<proteinExistence type="predicted"/>
<dbReference type="Gene3D" id="1.10.510.10">
    <property type="entry name" value="Transferase(Phosphotransferase) domain 1"/>
    <property type="match status" value="1"/>
</dbReference>
<gene>
    <name evidence="2" type="ORF">C2G38_2077163</name>
</gene>
<dbReference type="InterPro" id="IPR011009">
    <property type="entry name" value="Kinase-like_dom_sf"/>
</dbReference>
<dbReference type="STRING" id="44941.A0A397VPL1"/>
<dbReference type="InterPro" id="IPR051681">
    <property type="entry name" value="Ser/Thr_Kinases-Pseudokinases"/>
</dbReference>
<name>A0A397VPL1_9GLOM</name>
<dbReference type="InterPro" id="IPR000719">
    <property type="entry name" value="Prot_kinase_dom"/>
</dbReference>
<reference evidence="2 3" key="1">
    <citation type="submission" date="2018-06" db="EMBL/GenBank/DDBJ databases">
        <title>Comparative genomics reveals the genomic features of Rhizophagus irregularis, R. cerebriforme, R. diaphanum and Gigaspora rosea, and their symbiotic lifestyle signature.</title>
        <authorList>
            <person name="Morin E."/>
            <person name="San Clemente H."/>
            <person name="Chen E.C.H."/>
            <person name="De La Providencia I."/>
            <person name="Hainaut M."/>
            <person name="Kuo A."/>
            <person name="Kohler A."/>
            <person name="Murat C."/>
            <person name="Tang N."/>
            <person name="Roy S."/>
            <person name="Loubradou J."/>
            <person name="Henrissat B."/>
            <person name="Grigoriev I.V."/>
            <person name="Corradi N."/>
            <person name="Roux C."/>
            <person name="Martin F.M."/>
        </authorList>
    </citation>
    <scope>NUCLEOTIDE SEQUENCE [LARGE SCALE GENOMIC DNA]</scope>
    <source>
        <strain evidence="2 3">DAOM 194757</strain>
    </source>
</reference>
<evidence type="ECO:0000313" key="3">
    <source>
        <dbReference type="Proteomes" id="UP000266673"/>
    </source>
</evidence>
<evidence type="ECO:0000313" key="2">
    <source>
        <dbReference type="EMBL" id="RIB21853.1"/>
    </source>
</evidence>
<dbReference type="AlphaFoldDB" id="A0A397VPL1"/>
<sequence>MFNMSIREKTLSKYSKILLIFLTENGVKSFDYSKFSKPNPKGKGEIAFVYIAIFEQKTYALKSLNNNLNMDTEIFKQFSQEIIDLYKTDHPNIIQLFGASIDPRTGNFMLVLQYANSGNLREYLSRKQRAGIYRISWKELIQIAIEITEGLIYLHGKRITHRNLHSKNILIDDGKVLISDFGLSKRLDDTSNPVMAVMAAYTDPHYLINGKKSDCDQKSDIYSLGVLLWELTSGIPPFYKFTLMALFREVLKNNREKIIDGTPSDYSNLYSKCWSLDPNERPALAAVLSKLQNLSKEPIEIITNNVDMNF</sequence>
<dbReference type="PRINTS" id="PR00109">
    <property type="entry name" value="TYRKINASE"/>
</dbReference>
<evidence type="ECO:0000259" key="1">
    <source>
        <dbReference type="PROSITE" id="PS50011"/>
    </source>
</evidence>
<feature type="domain" description="Protein kinase" evidence="1">
    <location>
        <begin position="35"/>
        <end position="294"/>
    </location>
</feature>